<evidence type="ECO:0000313" key="1">
    <source>
        <dbReference type="EMBL" id="MCI21738.1"/>
    </source>
</evidence>
<reference evidence="1 2" key="1">
    <citation type="journal article" date="2018" name="Front. Plant Sci.">
        <title>Red Clover (Trifolium pratense) and Zigzag Clover (T. medium) - A Picture of Genomic Similarities and Differences.</title>
        <authorList>
            <person name="Dluhosova J."/>
            <person name="Istvanek J."/>
            <person name="Nedelnik J."/>
            <person name="Repkova J."/>
        </authorList>
    </citation>
    <scope>NUCLEOTIDE SEQUENCE [LARGE SCALE GENOMIC DNA]</scope>
    <source>
        <strain evidence="2">cv. 10/8</strain>
        <tissue evidence="1">Leaf</tissue>
    </source>
</reference>
<protein>
    <submittedName>
        <fullName evidence="1">Pantothenate synthetase</fullName>
    </submittedName>
</protein>
<comment type="caution">
    <text evidence="1">The sequence shown here is derived from an EMBL/GenBank/DDBJ whole genome shotgun (WGS) entry which is preliminary data.</text>
</comment>
<keyword evidence="2" id="KW-1185">Reference proteome</keyword>
<proteinExistence type="predicted"/>
<organism evidence="1 2">
    <name type="scientific">Trifolium medium</name>
    <dbReference type="NCBI Taxonomy" id="97028"/>
    <lineage>
        <taxon>Eukaryota</taxon>
        <taxon>Viridiplantae</taxon>
        <taxon>Streptophyta</taxon>
        <taxon>Embryophyta</taxon>
        <taxon>Tracheophyta</taxon>
        <taxon>Spermatophyta</taxon>
        <taxon>Magnoliopsida</taxon>
        <taxon>eudicotyledons</taxon>
        <taxon>Gunneridae</taxon>
        <taxon>Pentapetalae</taxon>
        <taxon>rosids</taxon>
        <taxon>fabids</taxon>
        <taxon>Fabales</taxon>
        <taxon>Fabaceae</taxon>
        <taxon>Papilionoideae</taxon>
        <taxon>50 kb inversion clade</taxon>
        <taxon>NPAAA clade</taxon>
        <taxon>Hologalegina</taxon>
        <taxon>IRL clade</taxon>
        <taxon>Trifolieae</taxon>
        <taxon>Trifolium</taxon>
    </lineage>
</organism>
<sequence length="54" mass="6266">MSGAAPYKKMAKGFSLIWHTTVWVLWRSRNNISFADGVKDLEKVVDDIKLLSWR</sequence>
<dbReference type="Proteomes" id="UP000265520">
    <property type="component" value="Unassembled WGS sequence"/>
</dbReference>
<accession>A0A392QC58</accession>
<dbReference type="EMBL" id="LXQA010126527">
    <property type="protein sequence ID" value="MCI21738.1"/>
    <property type="molecule type" value="Genomic_DNA"/>
</dbReference>
<dbReference type="AlphaFoldDB" id="A0A392QC58"/>
<evidence type="ECO:0000313" key="2">
    <source>
        <dbReference type="Proteomes" id="UP000265520"/>
    </source>
</evidence>
<feature type="non-terminal residue" evidence="1">
    <location>
        <position position="54"/>
    </location>
</feature>
<name>A0A392QC58_9FABA</name>